<accession>A0A7M7HB71</accession>
<dbReference type="OrthoDB" id="3200163at2759"/>
<proteinExistence type="inferred from homology"/>
<dbReference type="PANTHER" id="PTHR43903">
    <property type="entry name" value="NEUROLIGIN"/>
    <property type="match status" value="1"/>
</dbReference>
<keyword evidence="5" id="KW-0812">Transmembrane</keyword>
<sequence>MPLRCRRPPPWEPRTTESSILALLLLLLMTCARFDLVHCATSQQPPTRYASRIVETKSGQIRGILQELNSQHLDPVEVFRGIPYAAPPVGDLRFRTPQPPLGWKGIKRADAYGQVCPQKLPDIRNQTLALQDMPQGRYNQLVKLFKFVGNQSEDCLFLNLYIPGSGARGLEAPYAVIVYVHGESFEWGTGNIYDGSVLASAGHVIVITLNYRLGILGFLRTKPITESTDSVMSGNLALHDIALALTWVRENIGAFGGDPTRVTLMGHDTGAALVNYILLAPFAKGLFHNIVLLSGSALSPWASIHDPNDLRVQVAKQLDCRHENDEDIAECLRAVSLEALLGVELNEIKFMPSIGPSVPVDGSHPDPGLDMERLSDAFIKVPLILGVSTAESYLDFNANDIQYGFEEDQRNRVLRTFIRNAYVYHLNEIFSAVRNEYTDWDKPVLHPINIRESTMEALSDGHTVAPLMRIAFYHARRGASTYFFHFNYQTKDSDYPQRLGSVRGEAIPYIFGLPLISGGRFFPQNYSRADQGVAEAVLTFFTNFAKTGNPNEPHNIESVDYGTIKEKTRYRGLTWEKYETGTQQYLTIALKPKMKNHYRGHKMAVWLNLIPQLHQPGDDVSMRHHHFREKGDLFYAGPVRDEWYTPLPLPGTTRTSSSSTTACATTSNADEESALAAAGTQNINAIIDESKDDAELLQRLASRHYYSTTTALAITVGVGCILLVLNMLIFAGIYYQRDRDKKRAAMACASNNGQESLAMSSRSPTKPQENNPRSSQEPPPSYTTLPKSPSSIQDHMQDSCLQDQLDRNRLKTATLTRSGSGQKDHPMPPRPPQRTSSSLSTVAGSTSGSVKKRVQIQEITV</sequence>
<dbReference type="InterPro" id="IPR019819">
    <property type="entry name" value="Carboxylesterase_B_CS"/>
</dbReference>
<dbReference type="ESTHER" id="nasvi-k7iun7">
    <property type="family name" value="Neuroligin"/>
</dbReference>
<dbReference type="RefSeq" id="XP_008214863.1">
    <property type="nucleotide sequence ID" value="XM_008216641.3"/>
</dbReference>
<feature type="signal peptide" evidence="6">
    <location>
        <begin position="1"/>
        <end position="39"/>
    </location>
</feature>
<dbReference type="InterPro" id="IPR002018">
    <property type="entry name" value="CarbesteraseB"/>
</dbReference>
<dbReference type="InterPro" id="IPR051093">
    <property type="entry name" value="Neuroligin/BSAL"/>
</dbReference>
<dbReference type="InterPro" id="IPR029058">
    <property type="entry name" value="AB_hydrolase_fold"/>
</dbReference>
<keyword evidence="3" id="KW-0325">Glycoprotein</keyword>
<evidence type="ECO:0000256" key="4">
    <source>
        <dbReference type="SAM" id="MobiDB-lite"/>
    </source>
</evidence>
<evidence type="ECO:0000313" key="9">
    <source>
        <dbReference type="Proteomes" id="UP000002358"/>
    </source>
</evidence>
<dbReference type="GeneID" id="100123248"/>
<comment type="similarity">
    <text evidence="1">Belongs to the type-B carboxylesterase/lipase family.</text>
</comment>
<evidence type="ECO:0000256" key="6">
    <source>
        <dbReference type="SAM" id="SignalP"/>
    </source>
</evidence>
<dbReference type="Proteomes" id="UP000002358">
    <property type="component" value="Chromosome 4"/>
</dbReference>
<keyword evidence="5" id="KW-0472">Membrane</keyword>
<name>A0A7M7HB71_NASVI</name>
<feature type="region of interest" description="Disordered" evidence="4">
    <location>
        <begin position="746"/>
        <end position="797"/>
    </location>
</feature>
<dbReference type="InParanoid" id="A0A7M7HB71"/>
<dbReference type="Pfam" id="PF00135">
    <property type="entry name" value="COesterase"/>
    <property type="match status" value="1"/>
</dbReference>
<dbReference type="CTD" id="100123248"/>
<dbReference type="EnsemblMetazoa" id="XM_008216641">
    <property type="protein sequence ID" value="XP_008214863"/>
    <property type="gene ID" value="LOC100123248"/>
</dbReference>
<evidence type="ECO:0000256" key="3">
    <source>
        <dbReference type="ARBA" id="ARBA00023180"/>
    </source>
</evidence>
<feature type="chain" id="PRO_5029779644" description="Carboxylesterase type B domain-containing protein" evidence="6">
    <location>
        <begin position="40"/>
        <end position="861"/>
    </location>
</feature>
<keyword evidence="2 6" id="KW-0732">Signal</keyword>
<keyword evidence="9" id="KW-1185">Reference proteome</keyword>
<evidence type="ECO:0000256" key="1">
    <source>
        <dbReference type="ARBA" id="ARBA00005964"/>
    </source>
</evidence>
<protein>
    <recommendedName>
        <fullName evidence="7">Carboxylesterase type B domain-containing protein</fullName>
    </recommendedName>
</protein>
<dbReference type="SUPFAM" id="SSF53474">
    <property type="entry name" value="alpha/beta-Hydrolases"/>
    <property type="match status" value="1"/>
</dbReference>
<evidence type="ECO:0000259" key="7">
    <source>
        <dbReference type="Pfam" id="PF00135"/>
    </source>
</evidence>
<dbReference type="SMR" id="A0A7M7HB71"/>
<dbReference type="Gene3D" id="3.40.50.1820">
    <property type="entry name" value="alpha/beta hydrolase"/>
    <property type="match status" value="1"/>
</dbReference>
<organism evidence="8 9">
    <name type="scientific">Nasonia vitripennis</name>
    <name type="common">Parasitic wasp</name>
    <dbReference type="NCBI Taxonomy" id="7425"/>
    <lineage>
        <taxon>Eukaryota</taxon>
        <taxon>Metazoa</taxon>
        <taxon>Ecdysozoa</taxon>
        <taxon>Arthropoda</taxon>
        <taxon>Hexapoda</taxon>
        <taxon>Insecta</taxon>
        <taxon>Pterygota</taxon>
        <taxon>Neoptera</taxon>
        <taxon>Endopterygota</taxon>
        <taxon>Hymenoptera</taxon>
        <taxon>Apocrita</taxon>
        <taxon>Proctotrupomorpha</taxon>
        <taxon>Chalcidoidea</taxon>
        <taxon>Pteromalidae</taxon>
        <taxon>Pteromalinae</taxon>
        <taxon>Nasonia</taxon>
    </lineage>
</organism>
<feature type="compositionally biased region" description="Polar residues" evidence="4">
    <location>
        <begin position="749"/>
        <end position="797"/>
    </location>
</feature>
<keyword evidence="5" id="KW-1133">Transmembrane helix</keyword>
<evidence type="ECO:0000256" key="2">
    <source>
        <dbReference type="ARBA" id="ARBA00022729"/>
    </source>
</evidence>
<feature type="compositionally biased region" description="Low complexity" evidence="4">
    <location>
        <begin position="835"/>
        <end position="849"/>
    </location>
</feature>
<feature type="compositionally biased region" description="Polar residues" evidence="4">
    <location>
        <begin position="811"/>
        <end position="821"/>
    </location>
</feature>
<feature type="domain" description="Carboxylesterase type B" evidence="7">
    <location>
        <begin position="51"/>
        <end position="606"/>
    </location>
</feature>
<feature type="transmembrane region" description="Helical" evidence="5">
    <location>
        <begin position="711"/>
        <end position="735"/>
    </location>
</feature>
<dbReference type="PROSITE" id="PS00941">
    <property type="entry name" value="CARBOXYLESTERASE_B_2"/>
    <property type="match status" value="1"/>
</dbReference>
<dbReference type="AlphaFoldDB" id="A0A7M7HB71"/>
<reference evidence="8" key="1">
    <citation type="submission" date="2021-01" db="UniProtKB">
        <authorList>
            <consortium name="EnsemblMetazoa"/>
        </authorList>
    </citation>
    <scope>IDENTIFICATION</scope>
</reference>
<evidence type="ECO:0000256" key="5">
    <source>
        <dbReference type="SAM" id="Phobius"/>
    </source>
</evidence>
<feature type="region of interest" description="Disordered" evidence="4">
    <location>
        <begin position="809"/>
        <end position="861"/>
    </location>
</feature>
<dbReference type="KEGG" id="nvi:100123248"/>
<evidence type="ECO:0000313" key="8">
    <source>
        <dbReference type="EnsemblMetazoa" id="XP_008214863"/>
    </source>
</evidence>